<organism evidence="2 3">
    <name type="scientific">Salana multivorans</name>
    <dbReference type="NCBI Taxonomy" id="120377"/>
    <lineage>
        <taxon>Bacteria</taxon>
        <taxon>Bacillati</taxon>
        <taxon>Actinomycetota</taxon>
        <taxon>Actinomycetes</taxon>
        <taxon>Micrococcales</taxon>
        <taxon>Beutenbergiaceae</taxon>
        <taxon>Salana</taxon>
    </lineage>
</organism>
<evidence type="ECO:0000313" key="3">
    <source>
        <dbReference type="Proteomes" id="UP000275356"/>
    </source>
</evidence>
<keyword evidence="1" id="KW-0472">Membrane</keyword>
<keyword evidence="1" id="KW-0812">Transmembrane</keyword>
<keyword evidence="3" id="KW-1185">Reference proteome</keyword>
<protein>
    <submittedName>
        <fullName evidence="2">ABC-2 type transport system permease protein</fullName>
    </submittedName>
</protein>
<dbReference type="RefSeq" id="WP_123738102.1">
    <property type="nucleotide sequence ID" value="NZ_CALFQU010000007.1"/>
</dbReference>
<accession>A0A3N2D7T0</accession>
<keyword evidence="1" id="KW-1133">Transmembrane helix</keyword>
<evidence type="ECO:0000256" key="1">
    <source>
        <dbReference type="SAM" id="Phobius"/>
    </source>
</evidence>
<feature type="transmembrane region" description="Helical" evidence="1">
    <location>
        <begin position="265"/>
        <end position="287"/>
    </location>
</feature>
<dbReference type="GO" id="GO:0005886">
    <property type="term" value="C:plasma membrane"/>
    <property type="evidence" value="ECO:0007669"/>
    <property type="project" value="UniProtKB-SubCell"/>
</dbReference>
<comment type="caution">
    <text evidence="2">The sequence shown here is derived from an EMBL/GenBank/DDBJ whole genome shotgun (WGS) entry which is preliminary data.</text>
</comment>
<sequence>MSTLTATPPAGAPAFTPTTSAIRGSERLSFGRLVASEWIKLVSLRSTWWTLGLTVLGMVGMSFLMAISMAAFTQEIPVSDLQGLGVQVVTFGYFLGQITVAVLGALVVTGEYSTGMIRSTFTAAPGRLSALSAKAVVLSVVVFVTGIVGGLISWAVSIPILPADTAASFSDPLAWRGLAGLGAFLVLVALMAFAIGVIVRSSAGAIAAVLGILLMLPLAFNILVGLGQEWASNVMTYLPSEAGARLMSVSAEVDAAMVDYTLLSWWQGGLVMLGFVAILTVIGGVLVKSRDA</sequence>
<feature type="transmembrane region" description="Helical" evidence="1">
    <location>
        <begin position="48"/>
        <end position="72"/>
    </location>
</feature>
<dbReference type="EMBL" id="RKHQ01000001">
    <property type="protein sequence ID" value="ROR95843.1"/>
    <property type="molecule type" value="Genomic_DNA"/>
</dbReference>
<evidence type="ECO:0000313" key="2">
    <source>
        <dbReference type="EMBL" id="ROR95843.1"/>
    </source>
</evidence>
<proteinExistence type="predicted"/>
<reference evidence="2 3" key="1">
    <citation type="submission" date="2018-11" db="EMBL/GenBank/DDBJ databases">
        <title>Sequencing the genomes of 1000 actinobacteria strains.</title>
        <authorList>
            <person name="Klenk H.-P."/>
        </authorList>
    </citation>
    <scope>NUCLEOTIDE SEQUENCE [LARGE SCALE GENOMIC DNA]</scope>
    <source>
        <strain evidence="2 3">DSM 13521</strain>
    </source>
</reference>
<gene>
    <name evidence="2" type="ORF">EDD28_0405</name>
</gene>
<name>A0A3N2D7T0_9MICO</name>
<dbReference type="Proteomes" id="UP000275356">
    <property type="component" value="Unassembled WGS sequence"/>
</dbReference>
<feature type="transmembrane region" description="Helical" evidence="1">
    <location>
        <begin position="173"/>
        <end position="199"/>
    </location>
</feature>
<dbReference type="AlphaFoldDB" id="A0A3N2D7T0"/>
<feature type="transmembrane region" description="Helical" evidence="1">
    <location>
        <begin position="206"/>
        <end position="226"/>
    </location>
</feature>
<dbReference type="GO" id="GO:0140359">
    <property type="term" value="F:ABC-type transporter activity"/>
    <property type="evidence" value="ECO:0007669"/>
    <property type="project" value="InterPro"/>
</dbReference>
<dbReference type="OrthoDB" id="3297477at2"/>
<feature type="transmembrane region" description="Helical" evidence="1">
    <location>
        <begin position="135"/>
        <end position="161"/>
    </location>
</feature>
<feature type="transmembrane region" description="Helical" evidence="1">
    <location>
        <begin position="84"/>
        <end position="108"/>
    </location>
</feature>